<sequence length="77" mass="8214">MTSATGWSWGSAWGDDALDDQEDEAGGRVYASSKDCLVLLLDAGKQMFQGGGQPEDVPFALCLKVCKCVYFDSSADV</sequence>
<evidence type="ECO:0000313" key="3">
    <source>
        <dbReference type="Proteomes" id="UP001174909"/>
    </source>
</evidence>
<evidence type="ECO:0000256" key="1">
    <source>
        <dbReference type="SAM" id="MobiDB-lite"/>
    </source>
</evidence>
<reference evidence="2" key="1">
    <citation type="submission" date="2023-03" db="EMBL/GenBank/DDBJ databases">
        <authorList>
            <person name="Steffen K."/>
            <person name="Cardenas P."/>
        </authorList>
    </citation>
    <scope>NUCLEOTIDE SEQUENCE</scope>
</reference>
<proteinExistence type="predicted"/>
<keyword evidence="3" id="KW-1185">Reference proteome</keyword>
<name>A0AA35RX73_GEOBA</name>
<comment type="caution">
    <text evidence="2">The sequence shown here is derived from an EMBL/GenBank/DDBJ whole genome shotgun (WGS) entry which is preliminary data.</text>
</comment>
<dbReference type="AlphaFoldDB" id="A0AA35RX73"/>
<dbReference type="EMBL" id="CASHTH010001683">
    <property type="protein sequence ID" value="CAI8018047.1"/>
    <property type="molecule type" value="Genomic_DNA"/>
</dbReference>
<accession>A0AA35RX73</accession>
<dbReference type="Proteomes" id="UP001174909">
    <property type="component" value="Unassembled WGS sequence"/>
</dbReference>
<feature type="non-terminal residue" evidence="2">
    <location>
        <position position="77"/>
    </location>
</feature>
<organism evidence="2 3">
    <name type="scientific">Geodia barretti</name>
    <name type="common">Barrett's horny sponge</name>
    <dbReference type="NCBI Taxonomy" id="519541"/>
    <lineage>
        <taxon>Eukaryota</taxon>
        <taxon>Metazoa</taxon>
        <taxon>Porifera</taxon>
        <taxon>Demospongiae</taxon>
        <taxon>Heteroscleromorpha</taxon>
        <taxon>Tetractinellida</taxon>
        <taxon>Astrophorina</taxon>
        <taxon>Geodiidae</taxon>
        <taxon>Geodia</taxon>
    </lineage>
</organism>
<gene>
    <name evidence="2" type="ORF">GBAR_LOCUS10904</name>
</gene>
<evidence type="ECO:0000313" key="2">
    <source>
        <dbReference type="EMBL" id="CAI8018047.1"/>
    </source>
</evidence>
<protein>
    <submittedName>
        <fullName evidence="2">Uncharacterized protein</fullName>
    </submittedName>
</protein>
<feature type="region of interest" description="Disordered" evidence="1">
    <location>
        <begin position="1"/>
        <end position="20"/>
    </location>
</feature>